<dbReference type="InterPro" id="IPR036259">
    <property type="entry name" value="MFS_trans_sf"/>
</dbReference>
<keyword evidence="1" id="KW-1133">Transmembrane helix</keyword>
<feature type="transmembrane region" description="Helical" evidence="1">
    <location>
        <begin position="6"/>
        <end position="28"/>
    </location>
</feature>
<accession>A0AAD6G7F8</accession>
<dbReference type="GeneID" id="81596330"/>
<organism evidence="2 3">
    <name type="scientific">Penicillium daleae</name>
    <dbReference type="NCBI Taxonomy" id="63821"/>
    <lineage>
        <taxon>Eukaryota</taxon>
        <taxon>Fungi</taxon>
        <taxon>Dikarya</taxon>
        <taxon>Ascomycota</taxon>
        <taxon>Pezizomycotina</taxon>
        <taxon>Eurotiomycetes</taxon>
        <taxon>Eurotiomycetidae</taxon>
        <taxon>Eurotiales</taxon>
        <taxon>Aspergillaceae</taxon>
        <taxon>Penicillium</taxon>
    </lineage>
</organism>
<dbReference type="EMBL" id="JAPVEA010000002">
    <property type="protein sequence ID" value="KAJ5461152.1"/>
    <property type="molecule type" value="Genomic_DNA"/>
</dbReference>
<name>A0AAD6G7F8_9EURO</name>
<keyword evidence="1" id="KW-0812">Transmembrane</keyword>
<keyword evidence="1" id="KW-0472">Membrane</keyword>
<evidence type="ECO:0000313" key="3">
    <source>
        <dbReference type="Proteomes" id="UP001213681"/>
    </source>
</evidence>
<reference evidence="2" key="2">
    <citation type="journal article" date="2023" name="IMA Fungus">
        <title>Comparative genomic study of the Penicillium genus elucidates a diverse pangenome and 15 lateral gene transfer events.</title>
        <authorList>
            <person name="Petersen C."/>
            <person name="Sorensen T."/>
            <person name="Nielsen M.R."/>
            <person name="Sondergaard T.E."/>
            <person name="Sorensen J.L."/>
            <person name="Fitzpatrick D.A."/>
            <person name="Frisvad J.C."/>
            <person name="Nielsen K.L."/>
        </authorList>
    </citation>
    <scope>NUCLEOTIDE SEQUENCE</scope>
    <source>
        <strain evidence="2">IBT 16125</strain>
    </source>
</reference>
<evidence type="ECO:0000313" key="2">
    <source>
        <dbReference type="EMBL" id="KAJ5461152.1"/>
    </source>
</evidence>
<protein>
    <submittedName>
        <fullName evidence="2">General substrate transporter</fullName>
    </submittedName>
</protein>
<dbReference type="Gene3D" id="1.20.1250.20">
    <property type="entry name" value="MFS general substrate transporter like domains"/>
    <property type="match status" value="1"/>
</dbReference>
<comment type="caution">
    <text evidence="2">The sequence shown here is derived from an EMBL/GenBank/DDBJ whole genome shotgun (WGS) entry which is preliminary data.</text>
</comment>
<dbReference type="Proteomes" id="UP001213681">
    <property type="component" value="Unassembled WGS sequence"/>
</dbReference>
<dbReference type="RefSeq" id="XP_056770194.1">
    <property type="nucleotide sequence ID" value="XM_056906087.1"/>
</dbReference>
<evidence type="ECO:0000256" key="1">
    <source>
        <dbReference type="SAM" id="Phobius"/>
    </source>
</evidence>
<dbReference type="AlphaFoldDB" id="A0AAD6G7F8"/>
<gene>
    <name evidence="2" type="ORF">N7458_002704</name>
</gene>
<keyword evidence="3" id="KW-1185">Reference proteome</keyword>
<sequence length="84" mass="9377">MANTTPSLAFGFYAAVCFFSWIGVIFCYPDVKGMTLEDIQEVFQHSFRVQYGRELQSESKCSDDTARLNVGIAEQGCVGSWGYT</sequence>
<reference evidence="2" key="1">
    <citation type="submission" date="2022-12" db="EMBL/GenBank/DDBJ databases">
        <authorList>
            <person name="Petersen C."/>
        </authorList>
    </citation>
    <scope>NUCLEOTIDE SEQUENCE</scope>
    <source>
        <strain evidence="2">IBT 16125</strain>
    </source>
</reference>
<proteinExistence type="predicted"/>